<dbReference type="PANTHER" id="PTHR43115">
    <property type="entry name" value="DEHYDROGENASE/REDUCTASE SDR FAMILY MEMBER 11"/>
    <property type="match status" value="1"/>
</dbReference>
<dbReference type="Gene3D" id="3.40.50.720">
    <property type="entry name" value="NAD(P)-binding Rossmann-like Domain"/>
    <property type="match status" value="1"/>
</dbReference>
<protein>
    <submittedName>
        <fullName evidence="4">SDR family oxidoreductase</fullName>
    </submittedName>
</protein>
<keyword evidence="2" id="KW-0560">Oxidoreductase</keyword>
<dbReference type="InterPro" id="IPR002347">
    <property type="entry name" value="SDR_fam"/>
</dbReference>
<evidence type="ECO:0000313" key="4">
    <source>
        <dbReference type="EMBL" id="MBH5390932.1"/>
    </source>
</evidence>
<reference evidence="4 5" key="1">
    <citation type="submission" date="2020-07" db="EMBL/GenBank/DDBJ databases">
        <title>Bradyrhizobium diversity isolated from nodules of indigenous legumes of Western Australia.</title>
        <authorList>
            <person name="Klepa M.S."/>
        </authorList>
    </citation>
    <scope>NUCLEOTIDE SEQUENCE [LARGE SCALE GENOMIC DNA]</scope>
    <source>
        <strain evidence="4 5">CNPSo 4019</strain>
    </source>
</reference>
<organism evidence="4 5">
    <name type="scientific">Bradyrhizobium diversitatis</name>
    <dbReference type="NCBI Taxonomy" id="2755406"/>
    <lineage>
        <taxon>Bacteria</taxon>
        <taxon>Pseudomonadati</taxon>
        <taxon>Pseudomonadota</taxon>
        <taxon>Alphaproteobacteria</taxon>
        <taxon>Hyphomicrobiales</taxon>
        <taxon>Nitrobacteraceae</taxon>
        <taxon>Bradyrhizobium</taxon>
    </lineage>
</organism>
<dbReference type="EMBL" id="JACEGD010000040">
    <property type="protein sequence ID" value="MBH5390932.1"/>
    <property type="molecule type" value="Genomic_DNA"/>
</dbReference>
<dbReference type="PRINTS" id="PR00080">
    <property type="entry name" value="SDRFAMILY"/>
</dbReference>
<sequence length="246" mass="25977">MSKNIEGKIVAITGASSGIGAETAKLLASKGAIVAIGARRRQRLDAIVAEIDRAGGRGKAYTVDVVKRVDVANFIEGTVKDFGRIDVLVNNAGVMPVAALSECRIDEWDRMIDVNIRGVLHGIAAALPVFQRQKSGQFVNLSSVLGFKVFAPGGTVYSATKFAIRAISDGLRVEAGDGIRVASIEPGIVDSELKHNTTGAAKDMVMGFYRQAIPAESVARAIAYAIEQPADVDISEIVVRSTGQPL</sequence>
<accession>A0ABS0PD28</accession>
<dbReference type="InterPro" id="IPR036291">
    <property type="entry name" value="NAD(P)-bd_dom_sf"/>
</dbReference>
<dbReference type="SUPFAM" id="SSF51735">
    <property type="entry name" value="NAD(P)-binding Rossmann-fold domains"/>
    <property type="match status" value="1"/>
</dbReference>
<name>A0ABS0PD28_9BRAD</name>
<gene>
    <name evidence="4" type="ORF">H1B27_32355</name>
</gene>
<dbReference type="InterPro" id="IPR020904">
    <property type="entry name" value="Sc_DH/Rdtase_CS"/>
</dbReference>
<comment type="similarity">
    <text evidence="1 3">Belongs to the short-chain dehydrogenases/reductases (SDR) family.</text>
</comment>
<keyword evidence="5" id="KW-1185">Reference proteome</keyword>
<dbReference type="RefSeq" id="WP_061877184.1">
    <property type="nucleotide sequence ID" value="NZ_JACEGD010000040.1"/>
</dbReference>
<dbReference type="PRINTS" id="PR00081">
    <property type="entry name" value="GDHRDH"/>
</dbReference>
<dbReference type="Proteomes" id="UP001194539">
    <property type="component" value="Unassembled WGS sequence"/>
</dbReference>
<evidence type="ECO:0000256" key="2">
    <source>
        <dbReference type="ARBA" id="ARBA00023002"/>
    </source>
</evidence>
<comment type="caution">
    <text evidence="4">The sequence shown here is derived from an EMBL/GenBank/DDBJ whole genome shotgun (WGS) entry which is preliminary data.</text>
</comment>
<evidence type="ECO:0000256" key="1">
    <source>
        <dbReference type="ARBA" id="ARBA00006484"/>
    </source>
</evidence>
<dbReference type="PROSITE" id="PS00061">
    <property type="entry name" value="ADH_SHORT"/>
    <property type="match status" value="1"/>
</dbReference>
<evidence type="ECO:0000313" key="5">
    <source>
        <dbReference type="Proteomes" id="UP001194539"/>
    </source>
</evidence>
<dbReference type="Pfam" id="PF00106">
    <property type="entry name" value="adh_short"/>
    <property type="match status" value="1"/>
</dbReference>
<proteinExistence type="inferred from homology"/>
<dbReference type="PANTHER" id="PTHR43115:SF4">
    <property type="entry name" value="DEHYDROGENASE_REDUCTASE SDR FAMILY MEMBER 11"/>
    <property type="match status" value="1"/>
</dbReference>
<evidence type="ECO:0000256" key="3">
    <source>
        <dbReference type="RuleBase" id="RU000363"/>
    </source>
</evidence>